<name>A0ABP8P1F5_9NOCA</name>
<keyword evidence="1" id="KW-0472">Membrane</keyword>
<evidence type="ECO:0000256" key="1">
    <source>
        <dbReference type="SAM" id="Phobius"/>
    </source>
</evidence>
<protein>
    <submittedName>
        <fullName evidence="2">Uncharacterized protein</fullName>
    </submittedName>
</protein>
<dbReference type="Proteomes" id="UP001501183">
    <property type="component" value="Unassembled WGS sequence"/>
</dbReference>
<comment type="caution">
    <text evidence="2">The sequence shown here is derived from an EMBL/GenBank/DDBJ whole genome shotgun (WGS) entry which is preliminary data.</text>
</comment>
<dbReference type="RefSeq" id="WP_345344256.1">
    <property type="nucleotide sequence ID" value="NZ_BAABFB010000030.1"/>
</dbReference>
<sequence>MDLPSTPSVAPRRAVLLLAMILGVLAMHHVATTVTSAPMTHTAVAVADQLDPAAPPDHGDSGGHEGGQHMLVACPAVLTAGVALLVVLWLFGMLVDPGTGGGRSHSVGVRHGRGPPFAPPTANRLARLCILRV</sequence>
<reference evidence="3" key="1">
    <citation type="journal article" date="2019" name="Int. J. Syst. Evol. Microbiol.">
        <title>The Global Catalogue of Microorganisms (GCM) 10K type strain sequencing project: providing services to taxonomists for standard genome sequencing and annotation.</title>
        <authorList>
            <consortium name="The Broad Institute Genomics Platform"/>
            <consortium name="The Broad Institute Genome Sequencing Center for Infectious Disease"/>
            <person name="Wu L."/>
            <person name="Ma J."/>
        </authorList>
    </citation>
    <scope>NUCLEOTIDE SEQUENCE [LARGE SCALE GENOMIC DNA]</scope>
    <source>
        <strain evidence="3">JCM 32206</strain>
    </source>
</reference>
<evidence type="ECO:0000313" key="2">
    <source>
        <dbReference type="EMBL" id="GAA4477554.1"/>
    </source>
</evidence>
<feature type="transmembrane region" description="Helical" evidence="1">
    <location>
        <begin position="69"/>
        <end position="95"/>
    </location>
</feature>
<proteinExistence type="predicted"/>
<keyword evidence="1" id="KW-1133">Transmembrane helix</keyword>
<dbReference type="InterPro" id="IPR046151">
    <property type="entry name" value="DUF6153"/>
</dbReference>
<dbReference type="EMBL" id="BAABFB010000030">
    <property type="protein sequence ID" value="GAA4477554.1"/>
    <property type="molecule type" value="Genomic_DNA"/>
</dbReference>
<evidence type="ECO:0000313" key="3">
    <source>
        <dbReference type="Proteomes" id="UP001501183"/>
    </source>
</evidence>
<keyword evidence="1" id="KW-0812">Transmembrane</keyword>
<organism evidence="2 3">
    <name type="scientific">Rhodococcus olei</name>
    <dbReference type="NCBI Taxonomy" id="2161675"/>
    <lineage>
        <taxon>Bacteria</taxon>
        <taxon>Bacillati</taxon>
        <taxon>Actinomycetota</taxon>
        <taxon>Actinomycetes</taxon>
        <taxon>Mycobacteriales</taxon>
        <taxon>Nocardiaceae</taxon>
        <taxon>Rhodococcus</taxon>
    </lineage>
</organism>
<dbReference type="Pfam" id="PF19650">
    <property type="entry name" value="DUF6153"/>
    <property type="match status" value="1"/>
</dbReference>
<accession>A0ABP8P1F5</accession>
<gene>
    <name evidence="2" type="ORF">GCM10023094_20000</name>
</gene>
<keyword evidence="3" id="KW-1185">Reference proteome</keyword>